<name>A0AAC9LLQ2_9FLAO</name>
<evidence type="ECO:0000313" key="3">
    <source>
        <dbReference type="Proteomes" id="UP000187506"/>
    </source>
</evidence>
<keyword evidence="1" id="KW-0472">Membrane</keyword>
<feature type="transmembrane region" description="Helical" evidence="1">
    <location>
        <begin position="45"/>
        <end position="66"/>
    </location>
</feature>
<feature type="transmembrane region" description="Helical" evidence="1">
    <location>
        <begin position="7"/>
        <end position="25"/>
    </location>
</feature>
<dbReference type="EMBL" id="CP019352">
    <property type="protein sequence ID" value="APX99172.1"/>
    <property type="molecule type" value="Genomic_DNA"/>
</dbReference>
<feature type="transmembrane region" description="Helical" evidence="1">
    <location>
        <begin position="121"/>
        <end position="145"/>
    </location>
</feature>
<proteinExistence type="predicted"/>
<organism evidence="2 3">
    <name type="scientific">Lacinutrix venerupis</name>
    <dbReference type="NCBI Taxonomy" id="1486034"/>
    <lineage>
        <taxon>Bacteria</taxon>
        <taxon>Pseudomonadati</taxon>
        <taxon>Bacteroidota</taxon>
        <taxon>Flavobacteriia</taxon>
        <taxon>Flavobacteriales</taxon>
        <taxon>Flavobacteriaceae</taxon>
        <taxon>Lacinutrix</taxon>
    </lineage>
</organism>
<evidence type="ECO:0000256" key="1">
    <source>
        <dbReference type="SAM" id="Phobius"/>
    </source>
</evidence>
<dbReference type="AlphaFoldDB" id="A0AAC9LLQ2"/>
<evidence type="ECO:0000313" key="2">
    <source>
        <dbReference type="EMBL" id="APX99172.1"/>
    </source>
</evidence>
<dbReference type="RefSeq" id="WP_076731812.1">
    <property type="nucleotide sequence ID" value="NZ_CP019352.1"/>
</dbReference>
<reference evidence="2 3" key="1">
    <citation type="submission" date="2017-01" db="EMBL/GenBank/DDBJ databases">
        <title>Complete genome of Lacinutrix venerupis DOK2-8 isolated from seawater in Dokdo.</title>
        <authorList>
            <person name="Chi W.-J."/>
            <person name="Kim J.H."/>
        </authorList>
    </citation>
    <scope>NUCLEOTIDE SEQUENCE [LARGE SCALE GENOMIC DNA]</scope>
    <source>
        <strain evidence="2 3">DOK2-8</strain>
    </source>
</reference>
<sequence length="150" mass="15781">MHKILKIVVAVLSLIGIISLFRIIAKGEEEVKGLAAAGDTSLLEPMAWIAYIILALTLALVIFFVITNLFGGGSNIKNTLIGVGAFALVLIIGYAVSGGDPLVGEVYAYDGVMATETESRFVGAGLMAFYILSIVAILAMIFSGVKKITK</sequence>
<protein>
    <submittedName>
        <fullName evidence="2">Uncharacterized protein</fullName>
    </submittedName>
</protein>
<gene>
    <name evidence="2" type="ORF">BWR22_02225</name>
</gene>
<feature type="transmembrane region" description="Helical" evidence="1">
    <location>
        <begin position="78"/>
        <end position="96"/>
    </location>
</feature>
<dbReference type="KEGG" id="lvn:BWR22_02225"/>
<dbReference type="Proteomes" id="UP000187506">
    <property type="component" value="Chromosome"/>
</dbReference>
<keyword evidence="1" id="KW-1133">Transmembrane helix</keyword>
<keyword evidence="3" id="KW-1185">Reference proteome</keyword>
<keyword evidence="1" id="KW-0812">Transmembrane</keyword>
<accession>A0AAC9LLQ2</accession>